<protein>
    <submittedName>
        <fullName evidence="2">Calcipressin-2</fullName>
    </submittedName>
</protein>
<name>A0A6G1S7Z1_9ACAR</name>
<dbReference type="GO" id="GO:0003676">
    <property type="term" value="F:nucleic acid binding"/>
    <property type="evidence" value="ECO:0007669"/>
    <property type="project" value="InterPro"/>
</dbReference>
<dbReference type="SUPFAM" id="SSF54928">
    <property type="entry name" value="RNA-binding domain, RBD"/>
    <property type="match status" value="1"/>
</dbReference>
<dbReference type="AlphaFoldDB" id="A0A6G1S7Z1"/>
<dbReference type="GO" id="GO:0008597">
    <property type="term" value="F:calcium-dependent protein serine/threonine phosphatase regulator activity"/>
    <property type="evidence" value="ECO:0007669"/>
    <property type="project" value="TreeGrafter"/>
</dbReference>
<dbReference type="Gene3D" id="3.30.70.330">
    <property type="match status" value="1"/>
</dbReference>
<dbReference type="PANTHER" id="PTHR10300:SF14">
    <property type="entry name" value="PROTEIN SARAH"/>
    <property type="match status" value="1"/>
</dbReference>
<dbReference type="PANTHER" id="PTHR10300">
    <property type="entry name" value="CALCIPRESSIN"/>
    <property type="match status" value="1"/>
</dbReference>
<dbReference type="Pfam" id="PF04847">
    <property type="entry name" value="Calcipressin"/>
    <property type="match status" value="2"/>
</dbReference>
<dbReference type="InterPro" id="IPR012677">
    <property type="entry name" value="Nucleotide-bd_a/b_plait_sf"/>
</dbReference>
<dbReference type="GO" id="GO:0007617">
    <property type="term" value="P:mating behavior"/>
    <property type="evidence" value="ECO:0007669"/>
    <property type="project" value="UniProtKB-ARBA"/>
</dbReference>
<sequence length="349" mass="39702">MVVHYCNKFTERQNTTLGIVRMAQQQQANNFQFNSNNNNNNNNNGNNVDEITHRLDQMNVDTEMNEDQQQHQCVNIVSFREPGRRLENTDNDQERMSIDDENVQPASVGGCHQPQQRATQRGGESNILIVTNVDPSVFSDSLVKAKFESLFTVYDERVLFRYLKSFRRVRLDFNTPKAADMARLNMNNYKLGKTAFKCYLAQMIRPNRNNNTNSLDIDNRQNDYDDDRDTSSMYGIDEQHQNNFYLNIPKLSKQFLISPPVSPPEGWKPHDESSPCIDVQLISAIANLVPGQVHEIHPGNESQPGIFVEVCEENNQYDSPSSNSKTRIPKTANPIAAARAAIGQAMRSS</sequence>
<dbReference type="FunFam" id="3.30.70.330:FF:000092">
    <property type="entry name" value="Calcipressin-2 isoform 2"/>
    <property type="match status" value="1"/>
</dbReference>
<dbReference type="GO" id="GO:0005737">
    <property type="term" value="C:cytoplasm"/>
    <property type="evidence" value="ECO:0007669"/>
    <property type="project" value="TreeGrafter"/>
</dbReference>
<dbReference type="InterPro" id="IPR006931">
    <property type="entry name" value="Calcipressin"/>
</dbReference>
<evidence type="ECO:0000256" key="1">
    <source>
        <dbReference type="ARBA" id="ARBA00008209"/>
    </source>
</evidence>
<proteinExistence type="inferred from homology"/>
<reference evidence="2" key="1">
    <citation type="submission" date="2018-10" db="EMBL/GenBank/DDBJ databases">
        <title>Transcriptome assembly of Aceria tosichella (Wheat curl mite) Type 2.</title>
        <authorList>
            <person name="Scully E.D."/>
            <person name="Geib S.M."/>
            <person name="Palmer N.A."/>
            <person name="Gupta A.K."/>
            <person name="Sarath G."/>
            <person name="Tatineni S."/>
        </authorList>
    </citation>
    <scope>NUCLEOTIDE SEQUENCE</scope>
    <source>
        <strain evidence="2">LincolnNE</strain>
    </source>
</reference>
<comment type="similarity">
    <text evidence="1">Belongs to the RCAN family.</text>
</comment>
<dbReference type="CDD" id="cd12434">
    <property type="entry name" value="RRM_RCAN_like"/>
    <property type="match status" value="1"/>
</dbReference>
<evidence type="ECO:0000313" key="2">
    <source>
        <dbReference type="EMBL" id="MDE46489.1"/>
    </source>
</evidence>
<dbReference type="GO" id="GO:0019722">
    <property type="term" value="P:calcium-mediated signaling"/>
    <property type="evidence" value="ECO:0007669"/>
    <property type="project" value="InterPro"/>
</dbReference>
<organism evidence="2">
    <name type="scientific">Aceria tosichella</name>
    <name type="common">wheat curl mite</name>
    <dbReference type="NCBI Taxonomy" id="561515"/>
    <lineage>
        <taxon>Eukaryota</taxon>
        <taxon>Metazoa</taxon>
        <taxon>Ecdysozoa</taxon>
        <taxon>Arthropoda</taxon>
        <taxon>Chelicerata</taxon>
        <taxon>Arachnida</taxon>
        <taxon>Acari</taxon>
        <taxon>Acariformes</taxon>
        <taxon>Trombidiformes</taxon>
        <taxon>Prostigmata</taxon>
        <taxon>Eupodina</taxon>
        <taxon>Eriophyoidea</taxon>
        <taxon>Eriophyidae</taxon>
        <taxon>Eriophyinae</taxon>
        <taxon>Aceriini</taxon>
        <taxon>Aceria</taxon>
    </lineage>
</organism>
<accession>A0A6G1S7Z1</accession>
<dbReference type="InterPro" id="IPR035979">
    <property type="entry name" value="RBD_domain_sf"/>
</dbReference>
<dbReference type="EMBL" id="GGYP01001718">
    <property type="protein sequence ID" value="MDE46489.1"/>
    <property type="molecule type" value="Transcribed_RNA"/>
</dbReference>
<gene>
    <name evidence="2" type="primary">Rcan2</name>
    <name evidence="2" type="ORF">g.20698</name>
</gene>
<dbReference type="GO" id="GO:0005634">
    <property type="term" value="C:nucleus"/>
    <property type="evidence" value="ECO:0007669"/>
    <property type="project" value="TreeGrafter"/>
</dbReference>